<reference evidence="9" key="1">
    <citation type="submission" date="2021-12" db="EMBL/GenBank/DDBJ databases">
        <authorList>
            <person name="King R."/>
        </authorList>
    </citation>
    <scope>NUCLEOTIDE SEQUENCE</scope>
</reference>
<keyword evidence="6" id="KW-1015">Disulfide bond</keyword>
<keyword evidence="4 8" id="KW-0732">Signal</keyword>
<evidence type="ECO:0000256" key="7">
    <source>
        <dbReference type="ARBA" id="ARBA00023180"/>
    </source>
</evidence>
<evidence type="ECO:0000256" key="6">
    <source>
        <dbReference type="ARBA" id="ARBA00023157"/>
    </source>
</evidence>
<dbReference type="Proteomes" id="UP001154078">
    <property type="component" value="Chromosome 10"/>
</dbReference>
<dbReference type="InterPro" id="IPR000560">
    <property type="entry name" value="His_Pase_clade-2"/>
</dbReference>
<dbReference type="AlphaFoldDB" id="A0A9P0AUI2"/>
<accession>A0A9P0AUI2</accession>
<evidence type="ECO:0000256" key="5">
    <source>
        <dbReference type="ARBA" id="ARBA00022801"/>
    </source>
</evidence>
<dbReference type="PANTHER" id="PTHR11567">
    <property type="entry name" value="ACID PHOSPHATASE-RELATED"/>
    <property type="match status" value="1"/>
</dbReference>
<evidence type="ECO:0000256" key="1">
    <source>
        <dbReference type="ARBA" id="ARBA00000032"/>
    </source>
</evidence>
<evidence type="ECO:0000313" key="10">
    <source>
        <dbReference type="Proteomes" id="UP001154078"/>
    </source>
</evidence>
<evidence type="ECO:0000256" key="8">
    <source>
        <dbReference type="SAM" id="SignalP"/>
    </source>
</evidence>
<protein>
    <recommendedName>
        <fullName evidence="3">acid phosphatase</fullName>
        <ecNumber evidence="3">3.1.3.2</ecNumber>
    </recommendedName>
</protein>
<dbReference type="SUPFAM" id="SSF53254">
    <property type="entry name" value="Phosphoglycerate mutase-like"/>
    <property type="match status" value="1"/>
</dbReference>
<keyword evidence="7" id="KW-0325">Glycoprotein</keyword>
<proteinExistence type="inferred from homology"/>
<sequence length="347" mass="40314">MYLGWLLVIFCQCLVVFSHENDTLVAVQMLYRHGDRTPVIVYPNDPYKDFVYRETGPGQLTNKGKERQYKLGQWLRNRYNGFLPSKYSNSDIKIFTDDEDRCFMSAMSNLAGLYPPKGQQIWNKDIKWQPIPVRFNLTLHVPDNCPVYTKLYQEAQEEEFKKIKGKNEDLLEYISKNSGRNITDFYGLMTINDPLNCEHLLGLKLPEWTDAYYPEPSQQWGAIFMGLGVHSGKLARFTVGPILQNILEHFENIKEKMIMYSSHDNSLAQLVYSLHPSYPKFLPEFASVAILELWQNKNGKYVKFTLKRNNNIEELNIKNCGLKCSLNKFKALVKPLAASLEKREQLC</sequence>
<name>A0A9P0AUI2_BRAAE</name>
<evidence type="ECO:0000256" key="4">
    <source>
        <dbReference type="ARBA" id="ARBA00022729"/>
    </source>
</evidence>
<dbReference type="InterPro" id="IPR050645">
    <property type="entry name" value="Histidine_acid_phosphatase"/>
</dbReference>
<gene>
    <name evidence="9" type="ORF">MELIAE_LOCUS2164</name>
</gene>
<evidence type="ECO:0000313" key="9">
    <source>
        <dbReference type="EMBL" id="CAH0548759.1"/>
    </source>
</evidence>
<feature type="chain" id="PRO_5040460344" description="acid phosphatase" evidence="8">
    <location>
        <begin position="19"/>
        <end position="347"/>
    </location>
</feature>
<dbReference type="CDD" id="cd07061">
    <property type="entry name" value="HP_HAP_like"/>
    <property type="match status" value="1"/>
</dbReference>
<comment type="catalytic activity">
    <reaction evidence="1">
        <text>a phosphate monoester + H2O = an alcohol + phosphate</text>
        <dbReference type="Rhea" id="RHEA:15017"/>
        <dbReference type="ChEBI" id="CHEBI:15377"/>
        <dbReference type="ChEBI" id="CHEBI:30879"/>
        <dbReference type="ChEBI" id="CHEBI:43474"/>
        <dbReference type="ChEBI" id="CHEBI:67140"/>
        <dbReference type="EC" id="3.1.3.2"/>
    </reaction>
</comment>
<comment type="similarity">
    <text evidence="2">Belongs to the histidine acid phosphatase family.</text>
</comment>
<dbReference type="Pfam" id="PF00328">
    <property type="entry name" value="His_Phos_2"/>
    <property type="match status" value="1"/>
</dbReference>
<dbReference type="PROSITE" id="PS00778">
    <property type="entry name" value="HIS_ACID_PHOSPHAT_2"/>
    <property type="match status" value="1"/>
</dbReference>
<evidence type="ECO:0000256" key="3">
    <source>
        <dbReference type="ARBA" id="ARBA00012646"/>
    </source>
</evidence>
<dbReference type="OrthoDB" id="6723085at2759"/>
<dbReference type="EMBL" id="OV121141">
    <property type="protein sequence ID" value="CAH0548759.1"/>
    <property type="molecule type" value="Genomic_DNA"/>
</dbReference>
<dbReference type="EC" id="3.1.3.2" evidence="3"/>
<dbReference type="GO" id="GO:0003993">
    <property type="term" value="F:acid phosphatase activity"/>
    <property type="evidence" value="ECO:0007669"/>
    <property type="project" value="UniProtKB-EC"/>
</dbReference>
<organism evidence="9 10">
    <name type="scientific">Brassicogethes aeneus</name>
    <name type="common">Rape pollen beetle</name>
    <name type="synonym">Meligethes aeneus</name>
    <dbReference type="NCBI Taxonomy" id="1431903"/>
    <lineage>
        <taxon>Eukaryota</taxon>
        <taxon>Metazoa</taxon>
        <taxon>Ecdysozoa</taxon>
        <taxon>Arthropoda</taxon>
        <taxon>Hexapoda</taxon>
        <taxon>Insecta</taxon>
        <taxon>Pterygota</taxon>
        <taxon>Neoptera</taxon>
        <taxon>Endopterygota</taxon>
        <taxon>Coleoptera</taxon>
        <taxon>Polyphaga</taxon>
        <taxon>Cucujiformia</taxon>
        <taxon>Nitidulidae</taxon>
        <taxon>Meligethinae</taxon>
        <taxon>Brassicogethes</taxon>
    </lineage>
</organism>
<dbReference type="InterPro" id="IPR029033">
    <property type="entry name" value="His_PPase_superfam"/>
</dbReference>
<keyword evidence="10" id="KW-1185">Reference proteome</keyword>
<keyword evidence="5" id="KW-0378">Hydrolase</keyword>
<evidence type="ECO:0000256" key="2">
    <source>
        <dbReference type="ARBA" id="ARBA00005375"/>
    </source>
</evidence>
<dbReference type="PANTHER" id="PTHR11567:SF211">
    <property type="entry name" value="PROSTATIC ACID PHOSPHATASE"/>
    <property type="match status" value="1"/>
</dbReference>
<dbReference type="Gene3D" id="3.40.50.1240">
    <property type="entry name" value="Phosphoglycerate mutase-like"/>
    <property type="match status" value="1"/>
</dbReference>
<dbReference type="InterPro" id="IPR033379">
    <property type="entry name" value="Acid_Pase_AS"/>
</dbReference>
<feature type="signal peptide" evidence="8">
    <location>
        <begin position="1"/>
        <end position="18"/>
    </location>
</feature>
<dbReference type="PROSITE" id="PS00616">
    <property type="entry name" value="HIS_ACID_PHOSPHAT_1"/>
    <property type="match status" value="1"/>
</dbReference>